<sequence>MALEFIAGCLGGCAGVVVGHPLDTVKVRLQTQDFNNPKFRGTWHCLTETAKTESVRGLYKGMSSPMAGVAVVNAIIFGVHGNMSKHMKDPDSIKSQVFCGAAAGFCQSIVASPMELVKTRLQLQTESCGTAMKSLSTAASSSSTITNSKTYTSPLDCMKKIITTEGWRGMFRGQAITTLRDVPGFASYFMTYEYLSRSWSGSDGEVSPLVVLMAGGFAGSASWMFSYPLDVVKSRLQADGIGGTSRYKGTFDCLKSSIQSDGVGVLFRGINSSLIRAFPTNAATFAVVTWTMKLLESQEYNDDWQQSWKEVLRCGEGLVQAASVPSTLQLALTQHYQYYKAVSFLPQVMAASNITTEESELEDNNSEEVNEAQSHKICNCVKETLGFFPLKDKIPNMFGSVYNRSNGFESHTLHSHLCTRPCPWTLTKHQHNLSIVL</sequence>
<name>A0AAE1KEA7_PETCI</name>
<keyword evidence="25" id="KW-1185">Reference proteome</keyword>
<evidence type="ECO:0000256" key="2">
    <source>
        <dbReference type="ARBA" id="ARBA00006375"/>
    </source>
</evidence>
<evidence type="ECO:0000256" key="8">
    <source>
        <dbReference type="ARBA" id="ARBA00022989"/>
    </source>
</evidence>
<dbReference type="PANTHER" id="PTHR45624">
    <property type="entry name" value="MITOCHONDRIAL BASIC AMINO ACIDS TRANSPORTER-RELATED"/>
    <property type="match status" value="1"/>
</dbReference>
<evidence type="ECO:0000256" key="1">
    <source>
        <dbReference type="ARBA" id="ARBA00004448"/>
    </source>
</evidence>
<dbReference type="PRINTS" id="PR00926">
    <property type="entry name" value="MITOCARRIER"/>
</dbReference>
<feature type="repeat" description="Solcar" evidence="22">
    <location>
        <begin position="91"/>
        <end position="198"/>
    </location>
</feature>
<reference evidence="24" key="1">
    <citation type="submission" date="2023-10" db="EMBL/GenBank/DDBJ databases">
        <title>Genome assemblies of two species of porcelain crab, Petrolisthes cinctipes and Petrolisthes manimaculis (Anomura: Porcellanidae).</title>
        <authorList>
            <person name="Angst P."/>
        </authorList>
    </citation>
    <scope>NUCLEOTIDE SEQUENCE</scope>
    <source>
        <strain evidence="24">PB745_01</strain>
        <tissue evidence="24">Gill</tissue>
    </source>
</reference>
<evidence type="ECO:0000256" key="9">
    <source>
        <dbReference type="ARBA" id="ARBA00023128"/>
    </source>
</evidence>
<dbReference type="PANTHER" id="PTHR45624:SF61">
    <property type="entry name" value="MITOCHONDRIAL BASIC AMINO ACIDS TRANSPORTER"/>
    <property type="match status" value="1"/>
</dbReference>
<dbReference type="InterPro" id="IPR023395">
    <property type="entry name" value="MCP_dom_sf"/>
</dbReference>
<comment type="catalytic activity">
    <reaction evidence="12">
        <text>L-histidine(out) = L-histidine(in)</text>
        <dbReference type="Rhea" id="RHEA:72807"/>
        <dbReference type="ChEBI" id="CHEBI:57595"/>
    </reaction>
</comment>
<dbReference type="FunFam" id="1.50.40.10:FF:000037">
    <property type="entry name" value="Solute carrier family 25 member 29"/>
    <property type="match status" value="1"/>
</dbReference>
<comment type="catalytic activity">
    <reaction evidence="13">
        <text>L-histidine(out) + L-arginine(in) = L-histidine(in) + L-arginine(out)</text>
        <dbReference type="Rhea" id="RHEA:71063"/>
        <dbReference type="ChEBI" id="CHEBI:32682"/>
        <dbReference type="ChEBI" id="CHEBI:57595"/>
    </reaction>
</comment>
<proteinExistence type="inferred from homology"/>
<keyword evidence="10 22" id="KW-0472">Membrane</keyword>
<evidence type="ECO:0000256" key="18">
    <source>
        <dbReference type="ARBA" id="ARBA00076491"/>
    </source>
</evidence>
<dbReference type="GO" id="GO:0005289">
    <property type="term" value="F:high-affinity L-arginine transmembrane transporter activity"/>
    <property type="evidence" value="ECO:0007669"/>
    <property type="project" value="TreeGrafter"/>
</dbReference>
<feature type="repeat" description="Solcar" evidence="22">
    <location>
        <begin position="2"/>
        <end position="86"/>
    </location>
</feature>
<evidence type="ECO:0000256" key="7">
    <source>
        <dbReference type="ARBA" id="ARBA00022970"/>
    </source>
</evidence>
<dbReference type="InterPro" id="IPR002067">
    <property type="entry name" value="MCP"/>
</dbReference>
<evidence type="ECO:0000256" key="6">
    <source>
        <dbReference type="ARBA" id="ARBA00022792"/>
    </source>
</evidence>
<evidence type="ECO:0000256" key="11">
    <source>
        <dbReference type="ARBA" id="ARBA00049090"/>
    </source>
</evidence>
<accession>A0AAE1KEA7</accession>
<dbReference type="EMBL" id="JAWQEG010002282">
    <property type="protein sequence ID" value="KAK3872946.1"/>
    <property type="molecule type" value="Genomic_DNA"/>
</dbReference>
<comment type="catalytic activity">
    <reaction evidence="11">
        <text>L-lysine(out) + L-arginine(in) = L-lysine(in) + L-arginine(out)</text>
        <dbReference type="Rhea" id="RHEA:70827"/>
        <dbReference type="ChEBI" id="CHEBI:32551"/>
        <dbReference type="ChEBI" id="CHEBI:32682"/>
    </reaction>
</comment>
<dbReference type="GO" id="GO:0005743">
    <property type="term" value="C:mitochondrial inner membrane"/>
    <property type="evidence" value="ECO:0007669"/>
    <property type="project" value="UniProtKB-SubCell"/>
</dbReference>
<evidence type="ECO:0000256" key="15">
    <source>
        <dbReference type="ARBA" id="ARBA00051921"/>
    </source>
</evidence>
<protein>
    <recommendedName>
        <fullName evidence="17">Mitochondrial basic amino acids transporter</fullName>
    </recommendedName>
    <alternativeName>
        <fullName evidence="21">Carnitine/acylcarnitine translocase-like</fullName>
    </alternativeName>
    <alternativeName>
        <fullName evidence="20">Mitochondrial carnitine/acylcarnitine carrier protein CACL</fullName>
    </alternativeName>
    <alternativeName>
        <fullName evidence="19">Mitochondrial ornithine transporter 3</fullName>
    </alternativeName>
    <alternativeName>
        <fullName evidence="18">Solute carrier family 25 member 29</fullName>
    </alternativeName>
</protein>
<keyword evidence="9" id="KW-0496">Mitochondrion</keyword>
<dbReference type="Gene3D" id="1.50.40.10">
    <property type="entry name" value="Mitochondrial carrier domain"/>
    <property type="match status" value="1"/>
</dbReference>
<evidence type="ECO:0000313" key="24">
    <source>
        <dbReference type="EMBL" id="KAK3872946.1"/>
    </source>
</evidence>
<evidence type="ECO:0000256" key="22">
    <source>
        <dbReference type="PROSITE-ProRule" id="PRU00282"/>
    </source>
</evidence>
<comment type="catalytic activity">
    <reaction evidence="16">
        <text>N(omega)-methyl-L-arginine(in) + L-arginine(out) = N(omega)-methyl-L-arginine(out) + L-arginine(in)</text>
        <dbReference type="Rhea" id="RHEA:72803"/>
        <dbReference type="ChEBI" id="CHEBI:32682"/>
        <dbReference type="ChEBI" id="CHEBI:114953"/>
    </reaction>
</comment>
<keyword evidence="8" id="KW-1133">Transmembrane helix</keyword>
<dbReference type="InterPro" id="IPR050567">
    <property type="entry name" value="Mitochondrial_Carrier"/>
</dbReference>
<dbReference type="Pfam" id="PF00153">
    <property type="entry name" value="Mito_carr"/>
    <property type="match status" value="3"/>
</dbReference>
<evidence type="ECO:0000256" key="14">
    <source>
        <dbReference type="ARBA" id="ARBA00051045"/>
    </source>
</evidence>
<comment type="subcellular location">
    <subcellularLocation>
        <location evidence="1">Mitochondrion inner membrane</location>
        <topology evidence="1">Multi-pass membrane protein</topology>
    </subcellularLocation>
</comment>
<comment type="caution">
    <text evidence="24">The sequence shown here is derived from an EMBL/GenBank/DDBJ whole genome shotgun (WGS) entry which is preliminary data.</text>
</comment>
<keyword evidence="6" id="KW-0999">Mitochondrion inner membrane</keyword>
<evidence type="ECO:0000256" key="3">
    <source>
        <dbReference type="ARBA" id="ARBA00022448"/>
    </source>
</evidence>
<evidence type="ECO:0000256" key="12">
    <source>
        <dbReference type="ARBA" id="ARBA00050592"/>
    </source>
</evidence>
<dbReference type="SUPFAM" id="SSF103506">
    <property type="entry name" value="Mitochondrial carrier"/>
    <property type="match status" value="1"/>
</dbReference>
<comment type="catalytic activity">
    <reaction evidence="14">
        <text>L-homoarginine(in) + L-arginine(out) = L-homoarginine(out) + L-arginine(in)</text>
        <dbReference type="Rhea" id="RHEA:72799"/>
        <dbReference type="ChEBI" id="CHEBI:32682"/>
        <dbReference type="ChEBI" id="CHEBI:143006"/>
    </reaction>
</comment>
<gene>
    <name evidence="24" type="ORF">Pcinc_022010</name>
</gene>
<comment type="similarity">
    <text evidence="2 23">Belongs to the mitochondrial carrier (TC 2.A.29) family.</text>
</comment>
<dbReference type="InterPro" id="IPR018108">
    <property type="entry name" value="MCP_transmembrane"/>
</dbReference>
<evidence type="ECO:0000256" key="10">
    <source>
        <dbReference type="ARBA" id="ARBA00023136"/>
    </source>
</evidence>
<keyword evidence="5" id="KW-0677">Repeat</keyword>
<dbReference type="AlphaFoldDB" id="A0AAE1KEA7"/>
<evidence type="ECO:0000256" key="4">
    <source>
        <dbReference type="ARBA" id="ARBA00022692"/>
    </source>
</evidence>
<keyword evidence="3 23" id="KW-0813">Transport</keyword>
<evidence type="ECO:0000256" key="20">
    <source>
        <dbReference type="ARBA" id="ARBA00079387"/>
    </source>
</evidence>
<keyword evidence="4 22" id="KW-0812">Transmembrane</keyword>
<evidence type="ECO:0000313" key="25">
    <source>
        <dbReference type="Proteomes" id="UP001286313"/>
    </source>
</evidence>
<evidence type="ECO:0000256" key="19">
    <source>
        <dbReference type="ARBA" id="ARBA00078745"/>
    </source>
</evidence>
<feature type="repeat" description="Solcar" evidence="22">
    <location>
        <begin position="206"/>
        <end position="294"/>
    </location>
</feature>
<dbReference type="PROSITE" id="PS50920">
    <property type="entry name" value="SOLCAR"/>
    <property type="match status" value="3"/>
</dbReference>
<evidence type="ECO:0000256" key="16">
    <source>
        <dbReference type="ARBA" id="ARBA00052673"/>
    </source>
</evidence>
<dbReference type="GO" id="GO:1990575">
    <property type="term" value="P:mitochondrial L-ornithine transmembrane transport"/>
    <property type="evidence" value="ECO:0007669"/>
    <property type="project" value="TreeGrafter"/>
</dbReference>
<keyword evidence="7" id="KW-0029">Amino-acid transport</keyword>
<evidence type="ECO:0000256" key="5">
    <source>
        <dbReference type="ARBA" id="ARBA00022737"/>
    </source>
</evidence>
<evidence type="ECO:0000256" key="17">
    <source>
        <dbReference type="ARBA" id="ARBA00071763"/>
    </source>
</evidence>
<dbReference type="Proteomes" id="UP001286313">
    <property type="component" value="Unassembled WGS sequence"/>
</dbReference>
<organism evidence="24 25">
    <name type="scientific">Petrolisthes cinctipes</name>
    <name type="common">Flat porcelain crab</name>
    <dbReference type="NCBI Taxonomy" id="88211"/>
    <lineage>
        <taxon>Eukaryota</taxon>
        <taxon>Metazoa</taxon>
        <taxon>Ecdysozoa</taxon>
        <taxon>Arthropoda</taxon>
        <taxon>Crustacea</taxon>
        <taxon>Multicrustacea</taxon>
        <taxon>Malacostraca</taxon>
        <taxon>Eumalacostraca</taxon>
        <taxon>Eucarida</taxon>
        <taxon>Decapoda</taxon>
        <taxon>Pleocyemata</taxon>
        <taxon>Anomura</taxon>
        <taxon>Galatheoidea</taxon>
        <taxon>Porcellanidae</taxon>
        <taxon>Petrolisthes</taxon>
    </lineage>
</organism>
<evidence type="ECO:0000256" key="13">
    <source>
        <dbReference type="ARBA" id="ARBA00050768"/>
    </source>
</evidence>
<evidence type="ECO:0000256" key="23">
    <source>
        <dbReference type="RuleBase" id="RU000488"/>
    </source>
</evidence>
<comment type="catalytic activity">
    <reaction evidence="15">
        <text>L-ornithine(in) + L-arginine(out) = L-ornithine(out) + L-arginine(in)</text>
        <dbReference type="Rhea" id="RHEA:34991"/>
        <dbReference type="ChEBI" id="CHEBI:32682"/>
        <dbReference type="ChEBI" id="CHEBI:46911"/>
    </reaction>
</comment>
<evidence type="ECO:0000256" key="21">
    <source>
        <dbReference type="ARBA" id="ARBA00080567"/>
    </source>
</evidence>